<evidence type="ECO:0000256" key="1">
    <source>
        <dbReference type="ARBA" id="ARBA00023015"/>
    </source>
</evidence>
<dbReference type="SUPFAM" id="SSF46785">
    <property type="entry name" value="Winged helix' DNA-binding domain"/>
    <property type="match status" value="1"/>
</dbReference>
<name>A0A090UYD2_PSEVU</name>
<feature type="domain" description="HTH hxlR-type" evidence="4">
    <location>
        <begin position="18"/>
        <end position="118"/>
    </location>
</feature>
<dbReference type="eggNOG" id="COG1733">
    <property type="taxonomic scope" value="Bacteria"/>
</dbReference>
<evidence type="ECO:0000259" key="4">
    <source>
        <dbReference type="PROSITE" id="PS51118"/>
    </source>
</evidence>
<evidence type="ECO:0000256" key="2">
    <source>
        <dbReference type="ARBA" id="ARBA00023125"/>
    </source>
</evidence>
<dbReference type="Gene3D" id="1.10.10.10">
    <property type="entry name" value="Winged helix-like DNA-binding domain superfamily/Winged helix DNA-binding domain"/>
    <property type="match status" value="1"/>
</dbReference>
<comment type="caution">
    <text evidence="5">The sequence shown here is derived from an EMBL/GenBank/DDBJ whole genome shotgun (WGS) entry which is preliminary data.</text>
</comment>
<keyword evidence="2" id="KW-0238">DNA-binding</keyword>
<proteinExistence type="predicted"/>
<accession>A0A090UYD2</accession>
<organism evidence="5 6">
    <name type="scientific">Pseudescherichia vulneris NBRC 102420</name>
    <dbReference type="NCBI Taxonomy" id="1115515"/>
    <lineage>
        <taxon>Bacteria</taxon>
        <taxon>Pseudomonadati</taxon>
        <taxon>Pseudomonadota</taxon>
        <taxon>Gammaproteobacteria</taxon>
        <taxon>Enterobacterales</taxon>
        <taxon>Enterobacteriaceae</taxon>
        <taxon>Pseudescherichia</taxon>
    </lineage>
</organism>
<dbReference type="GO" id="GO:0003677">
    <property type="term" value="F:DNA binding"/>
    <property type="evidence" value="ECO:0007669"/>
    <property type="project" value="UniProtKB-KW"/>
</dbReference>
<gene>
    <name evidence="5" type="ORF">EV102420_08_01080</name>
</gene>
<dbReference type="InterPro" id="IPR036388">
    <property type="entry name" value="WH-like_DNA-bd_sf"/>
</dbReference>
<evidence type="ECO:0000313" key="5">
    <source>
        <dbReference type="EMBL" id="GAL57645.1"/>
    </source>
</evidence>
<protein>
    <submittedName>
        <fullName evidence="5">Putative HxlR family transcriptional regulator</fullName>
    </submittedName>
</protein>
<dbReference type="Pfam" id="PF01638">
    <property type="entry name" value="HxlR"/>
    <property type="match status" value="1"/>
</dbReference>
<dbReference type="STRING" id="1115515.EV102420_08_01080"/>
<dbReference type="OrthoDB" id="9807069at2"/>
<dbReference type="Proteomes" id="UP000029462">
    <property type="component" value="Unassembled WGS sequence"/>
</dbReference>
<dbReference type="EMBL" id="BBMZ01000008">
    <property type="protein sequence ID" value="GAL57645.1"/>
    <property type="molecule type" value="Genomic_DNA"/>
</dbReference>
<sequence length="119" mass="13600">MALLLDCAEEKNCQHEPCPMTSFIGLLSGKWAIPIIYRLIVLSEPVRFGDLLRAAAPITQKELTKQLRLFEQRGLVTRTVYPEIPPRVEYQITPLGLTLQKALAPLADWMQEYGHQLRQ</sequence>
<dbReference type="RefSeq" id="WP_042390136.1">
    <property type="nucleotide sequence ID" value="NZ_BBMZ01000008.1"/>
</dbReference>
<keyword evidence="6" id="KW-1185">Reference proteome</keyword>
<evidence type="ECO:0000313" key="6">
    <source>
        <dbReference type="Proteomes" id="UP000029462"/>
    </source>
</evidence>
<reference evidence="5 6" key="1">
    <citation type="submission" date="2014-09" db="EMBL/GenBank/DDBJ databases">
        <title>Whole genome shotgun sequence of Escherichia vulneris NBRC 102420.</title>
        <authorList>
            <person name="Yoshida Y."/>
            <person name="Hosoyama A."/>
            <person name="Tsuchikane K."/>
            <person name="Ohji S."/>
            <person name="Ichikawa N."/>
            <person name="Kimura A."/>
            <person name="Yamazoe A."/>
            <person name="Ezaki T."/>
            <person name="Fujita N."/>
        </authorList>
    </citation>
    <scope>NUCLEOTIDE SEQUENCE [LARGE SCALE GENOMIC DNA]</scope>
    <source>
        <strain evidence="5 6">NBRC 102420</strain>
    </source>
</reference>
<dbReference type="InterPro" id="IPR002577">
    <property type="entry name" value="HTH_HxlR"/>
</dbReference>
<keyword evidence="1" id="KW-0805">Transcription regulation</keyword>
<keyword evidence="3" id="KW-0804">Transcription</keyword>
<evidence type="ECO:0000256" key="3">
    <source>
        <dbReference type="ARBA" id="ARBA00023163"/>
    </source>
</evidence>
<dbReference type="PROSITE" id="PS51118">
    <property type="entry name" value="HTH_HXLR"/>
    <property type="match status" value="1"/>
</dbReference>
<dbReference type="AlphaFoldDB" id="A0A090UYD2"/>
<dbReference type="InterPro" id="IPR036390">
    <property type="entry name" value="WH_DNA-bd_sf"/>
</dbReference>
<dbReference type="PANTHER" id="PTHR33204">
    <property type="entry name" value="TRANSCRIPTIONAL REGULATOR, MARR FAMILY"/>
    <property type="match status" value="1"/>
</dbReference>